<keyword evidence="6" id="KW-1185">Reference proteome</keyword>
<dbReference type="InterPro" id="IPR009053">
    <property type="entry name" value="Prefoldin"/>
</dbReference>
<dbReference type="PANTHER" id="PTHR15111:SF0">
    <property type="entry name" value="UNCONVENTIONAL PREFOLDIN RPB5 INTERACTOR 1"/>
    <property type="match status" value="1"/>
</dbReference>
<gene>
    <name evidence="5" type="ORF">BZA70DRAFT_280037</name>
</gene>
<dbReference type="RefSeq" id="XP_064767834.1">
    <property type="nucleotide sequence ID" value="XM_064912879.1"/>
</dbReference>
<evidence type="ECO:0000256" key="2">
    <source>
        <dbReference type="ARBA" id="ARBA00023242"/>
    </source>
</evidence>
<evidence type="ECO:0000313" key="5">
    <source>
        <dbReference type="EMBL" id="KAK7204801.1"/>
    </source>
</evidence>
<dbReference type="GeneID" id="90038391"/>
<dbReference type="SUPFAM" id="SSF46579">
    <property type="entry name" value="Prefoldin"/>
    <property type="match status" value="1"/>
</dbReference>
<reference evidence="5 6" key="1">
    <citation type="submission" date="2024-03" db="EMBL/GenBank/DDBJ databases">
        <title>Genome-scale model development and genomic sequencing of the oleaginous clade Lipomyces.</title>
        <authorList>
            <consortium name="Lawrence Berkeley National Laboratory"/>
            <person name="Czajka J.J."/>
            <person name="Han Y."/>
            <person name="Kim J."/>
            <person name="Mondo S.J."/>
            <person name="Hofstad B.A."/>
            <person name="Robles A."/>
            <person name="Haridas S."/>
            <person name="Riley R."/>
            <person name="LaButti K."/>
            <person name="Pangilinan J."/>
            <person name="Andreopoulos W."/>
            <person name="Lipzen A."/>
            <person name="Yan J."/>
            <person name="Wang M."/>
            <person name="Ng V."/>
            <person name="Grigoriev I.V."/>
            <person name="Spatafora J.W."/>
            <person name="Magnuson J.K."/>
            <person name="Baker S.E."/>
            <person name="Pomraning K.R."/>
        </authorList>
    </citation>
    <scope>NUCLEOTIDE SEQUENCE [LARGE SCALE GENOMIC DNA]</scope>
    <source>
        <strain evidence="5 6">Phaff 52-87</strain>
    </source>
</reference>
<keyword evidence="4" id="KW-0175">Coiled coil</keyword>
<feature type="coiled-coil region" evidence="4">
    <location>
        <begin position="18"/>
        <end position="48"/>
    </location>
</feature>
<dbReference type="Gene3D" id="1.10.287.370">
    <property type="match status" value="1"/>
</dbReference>
<evidence type="ECO:0000256" key="4">
    <source>
        <dbReference type="SAM" id="Coils"/>
    </source>
</evidence>
<dbReference type="EMBL" id="JBBJBU010000007">
    <property type="protein sequence ID" value="KAK7204801.1"/>
    <property type="molecule type" value="Genomic_DNA"/>
</dbReference>
<organism evidence="5 6">
    <name type="scientific">Myxozyma melibiosi</name>
    <dbReference type="NCBI Taxonomy" id="54550"/>
    <lineage>
        <taxon>Eukaryota</taxon>
        <taxon>Fungi</taxon>
        <taxon>Dikarya</taxon>
        <taxon>Ascomycota</taxon>
        <taxon>Saccharomycotina</taxon>
        <taxon>Lipomycetes</taxon>
        <taxon>Lipomycetales</taxon>
        <taxon>Lipomycetaceae</taxon>
        <taxon>Myxozyma</taxon>
    </lineage>
</organism>
<comment type="subcellular location">
    <subcellularLocation>
        <location evidence="1">Nucleus</location>
    </subcellularLocation>
</comment>
<feature type="coiled-coil region" evidence="4">
    <location>
        <begin position="105"/>
        <end position="132"/>
    </location>
</feature>
<sequence>MAAANGISDVPDFFSPYADQLRSSIEALRRHLSQVENDEIQYKALQDTLQTYPRSLTRTAVVRVGPRAIVRAQVNHTNEIYTSIGDGYVVQQSAFSAAEMAGRKLEFLQNGKKQIETQIEDLERKLSQIEVISQPDQLVLDEESGLPFMEIREELDEDGNVIGMSRCLMLPCSDDLRAIMANVQLL</sequence>
<comment type="caution">
    <text evidence="5">The sequence shown here is derived from an EMBL/GenBank/DDBJ whole genome shotgun (WGS) entry which is preliminary data.</text>
</comment>
<dbReference type="InterPro" id="IPR004127">
    <property type="entry name" value="Prefoldin_subunit_alpha"/>
</dbReference>
<dbReference type="Pfam" id="PF02996">
    <property type="entry name" value="Prefoldin"/>
    <property type="match status" value="1"/>
</dbReference>
<protein>
    <submittedName>
        <fullName evidence="5">Prefoldin</fullName>
    </submittedName>
</protein>
<keyword evidence="2" id="KW-0539">Nucleus</keyword>
<comment type="similarity">
    <text evidence="3">Belongs to the RNA polymerase II subunit 5-mediating protein family.</text>
</comment>
<dbReference type="CDD" id="cd23159">
    <property type="entry name" value="Prefoldin_URI1"/>
    <property type="match status" value="1"/>
</dbReference>
<dbReference type="InterPro" id="IPR052255">
    <property type="entry name" value="RNA_pol_II_subunit5-mediator"/>
</dbReference>
<dbReference type="Proteomes" id="UP001498771">
    <property type="component" value="Unassembled WGS sequence"/>
</dbReference>
<proteinExistence type="inferred from homology"/>
<evidence type="ECO:0000256" key="1">
    <source>
        <dbReference type="ARBA" id="ARBA00004123"/>
    </source>
</evidence>
<name>A0ABR1F4M7_9ASCO</name>
<dbReference type="PANTHER" id="PTHR15111">
    <property type="entry name" value="RNA POLYMERASE II SUBUNIT 5-MEDIATING PROTEIN NNX3"/>
    <property type="match status" value="1"/>
</dbReference>
<accession>A0ABR1F4M7</accession>
<evidence type="ECO:0000256" key="3">
    <source>
        <dbReference type="ARBA" id="ARBA00038295"/>
    </source>
</evidence>
<evidence type="ECO:0000313" key="6">
    <source>
        <dbReference type="Proteomes" id="UP001498771"/>
    </source>
</evidence>